<dbReference type="AlphaFoldDB" id="A0A0M8K4X3"/>
<proteinExistence type="predicted"/>
<sequence length="332" mass="37101">MTSPNVRIMETLLPHVPFEQHSLDSLDVENFLENLRKRRFTGAVWLQSATNASAAILFIDGLLLEEFFCPLGTPPCRPTSLENILSQFRLGHVAVLVQHLPVEALQAVRLMLNAAQEHEATLSEPAALDAMIQTYMETEGSTVLRLSWSDSDACIVVTSGHPDPLTIVLWTPGTSLTGDEALPAIRNKVAGETATLVVFRVQQVNQQEHEQTHSLHTAFTALFNQMLFLYKDFVGQHLTARLTRHLNRLIVSKYGWDIRISTNGIEGGGNFATVEEARLAYEQIINDFIHLAGIVIGPQLAQLLVRESFQLLPRDLRDTLNAHNLPPFETQW</sequence>
<name>A0A0M8K4X3_9CHLR</name>
<organism evidence="1 2">
    <name type="scientific">Ardenticatena maritima</name>
    <dbReference type="NCBI Taxonomy" id="872965"/>
    <lineage>
        <taxon>Bacteria</taxon>
        <taxon>Bacillati</taxon>
        <taxon>Chloroflexota</taxon>
        <taxon>Ardenticatenia</taxon>
        <taxon>Ardenticatenales</taxon>
        <taxon>Ardenticatenaceae</taxon>
        <taxon>Ardenticatena</taxon>
    </lineage>
</organism>
<protein>
    <submittedName>
        <fullName evidence="1">Uncharacterized protein</fullName>
    </submittedName>
</protein>
<accession>A0A0M8K4X3</accession>
<keyword evidence="2" id="KW-1185">Reference proteome</keyword>
<dbReference type="Proteomes" id="UP000037784">
    <property type="component" value="Unassembled WGS sequence"/>
</dbReference>
<dbReference type="EMBL" id="BBZA01000004">
    <property type="protein sequence ID" value="GAP61665.1"/>
    <property type="molecule type" value="Genomic_DNA"/>
</dbReference>
<evidence type="ECO:0000313" key="2">
    <source>
        <dbReference type="Proteomes" id="UP000037784"/>
    </source>
</evidence>
<evidence type="ECO:0000313" key="1">
    <source>
        <dbReference type="EMBL" id="GAP61665.1"/>
    </source>
</evidence>
<gene>
    <name evidence="1" type="ORF">ARMA_0088</name>
</gene>
<reference evidence="1 2" key="1">
    <citation type="journal article" date="2015" name="Genome Announc.">
        <title>Draft Genome Sequence of a Heterotrophic Facultative Anaerobic Thermophilic Bacterium, Ardenticatena maritima Strain 110ST.</title>
        <authorList>
            <person name="Kawaichi S."/>
            <person name="Yoshida T."/>
            <person name="Sako Y."/>
            <person name="Nakamura R."/>
        </authorList>
    </citation>
    <scope>NUCLEOTIDE SEQUENCE [LARGE SCALE GENOMIC DNA]</scope>
    <source>
        <strain evidence="1 2">110S</strain>
    </source>
</reference>
<dbReference type="InParanoid" id="A0A0M8K4X3"/>
<reference evidence="2" key="2">
    <citation type="submission" date="2015-08" db="EMBL/GenBank/DDBJ databases">
        <title>Draft Genome Sequence of a Heterotrophic Facultative Anaerobic Bacterium Ardenticatena maritima Strain 110S.</title>
        <authorList>
            <person name="Kawaichi S."/>
            <person name="Yoshida T."/>
            <person name="Sako Y."/>
            <person name="Nakamura R."/>
        </authorList>
    </citation>
    <scope>NUCLEOTIDE SEQUENCE [LARGE SCALE GENOMIC DNA]</scope>
    <source>
        <strain evidence="2">110S</strain>
    </source>
</reference>
<comment type="caution">
    <text evidence="1">The sequence shown here is derived from an EMBL/GenBank/DDBJ whole genome shotgun (WGS) entry which is preliminary data.</text>
</comment>
<dbReference type="STRING" id="872965.SE16_08375"/>